<dbReference type="Pfam" id="PF19032">
    <property type="entry name" value="Intu_longin_2"/>
    <property type="match status" value="1"/>
</dbReference>
<dbReference type="WBParaSite" id="ACAC_0000774401-mRNA-1">
    <property type="protein sequence ID" value="ACAC_0000774401-mRNA-1"/>
    <property type="gene ID" value="ACAC_0000774401"/>
</dbReference>
<dbReference type="Proteomes" id="UP000035642">
    <property type="component" value="Unassembled WGS sequence"/>
</dbReference>
<dbReference type="PANTHER" id="PTHR13056">
    <property type="entry name" value="VACUOLAR FUSION PROTEIN CCZ1 HOMOLOG-RELATED"/>
    <property type="match status" value="1"/>
</dbReference>
<dbReference type="GO" id="GO:0035658">
    <property type="term" value="C:Mon1-Ccz1 complex"/>
    <property type="evidence" value="ECO:0007669"/>
    <property type="project" value="InterPro"/>
</dbReference>
<reference evidence="4" key="1">
    <citation type="submission" date="2012-09" db="EMBL/GenBank/DDBJ databases">
        <authorList>
            <person name="Martin A.A."/>
        </authorList>
    </citation>
    <scope>NUCLEOTIDE SEQUENCE</scope>
</reference>
<dbReference type="InterPro" id="IPR043987">
    <property type="entry name" value="CCZ1/INTU/HSP4_longin_1"/>
</dbReference>
<evidence type="ECO:0000313" key="4">
    <source>
        <dbReference type="Proteomes" id="UP000035642"/>
    </source>
</evidence>
<feature type="domain" description="CCZ1/INTU second Longin" evidence="3">
    <location>
        <begin position="205"/>
        <end position="328"/>
    </location>
</feature>
<reference evidence="5" key="2">
    <citation type="submission" date="2017-02" db="UniProtKB">
        <authorList>
            <consortium name="WormBaseParasite"/>
        </authorList>
    </citation>
    <scope>IDENTIFICATION</scope>
</reference>
<keyword evidence="4" id="KW-1185">Reference proteome</keyword>
<evidence type="ECO:0000256" key="1">
    <source>
        <dbReference type="ARBA" id="ARBA00005352"/>
    </source>
</evidence>
<organism evidence="4 5">
    <name type="scientific">Angiostrongylus cantonensis</name>
    <name type="common">Rat lungworm</name>
    <dbReference type="NCBI Taxonomy" id="6313"/>
    <lineage>
        <taxon>Eukaryota</taxon>
        <taxon>Metazoa</taxon>
        <taxon>Ecdysozoa</taxon>
        <taxon>Nematoda</taxon>
        <taxon>Chromadorea</taxon>
        <taxon>Rhabditida</taxon>
        <taxon>Rhabditina</taxon>
        <taxon>Rhabditomorpha</taxon>
        <taxon>Strongyloidea</taxon>
        <taxon>Metastrongylidae</taxon>
        <taxon>Angiostrongylus</taxon>
    </lineage>
</organism>
<dbReference type="InterPro" id="IPR043988">
    <property type="entry name" value="CCZ1/INTU_longin_2"/>
</dbReference>
<dbReference type="Pfam" id="PF19031">
    <property type="entry name" value="Intu_longin_1"/>
    <property type="match status" value="1"/>
</dbReference>
<dbReference type="PANTHER" id="PTHR13056:SF0">
    <property type="entry name" value="VACUOLAR FUSION PROTEIN CCZ1 HOMOLOG-RELATED"/>
    <property type="match status" value="1"/>
</dbReference>
<sequence length="341" mass="39303">MPSGSFVNPMYIIAPSSFNGPQTEMWVHLPDVLEFFFVAHPPSGRCEGEEHKRVMYFYPKGETLDRQTEITGFAEAVVNFTDNFVNPNDNAEKPEFPHRTVLTQKIQCAAAGYSIFLPAIQNVLTDTYKMFRLFFGKFRPFRKNDQQKFTERLEYFFGRYLPLLKLHRMPLLDYLSGAAFLRLDGPTYLNVVTMSSELLEEFPIIQKLLVLYQDKVLYYSLSRRDLPSMFRYLTQSLLPMTIGDELDCQSRLSQGRFLRGPSDLCVDTPLVGHDALPTVFLFNCVEDDDAEELVKYQMMVYRCLNATVCMFTDQEVTRMLMRNIDAYLGSELSTVASQIGD</sequence>
<evidence type="ECO:0000313" key="5">
    <source>
        <dbReference type="WBParaSite" id="ACAC_0000774401-mRNA-1"/>
    </source>
</evidence>
<evidence type="ECO:0000259" key="3">
    <source>
        <dbReference type="Pfam" id="PF19032"/>
    </source>
</evidence>
<protein>
    <submittedName>
        <fullName evidence="5">UDENN domain-containing protein</fullName>
    </submittedName>
</protein>
<dbReference type="InterPro" id="IPR013176">
    <property type="entry name" value="Ccz1"/>
</dbReference>
<dbReference type="AlphaFoldDB" id="A0A0K0DBE9"/>
<dbReference type="GO" id="GO:0016192">
    <property type="term" value="P:vesicle-mediated transport"/>
    <property type="evidence" value="ECO:0007669"/>
    <property type="project" value="InterPro"/>
</dbReference>
<dbReference type="STRING" id="6313.A0A0K0DBE9"/>
<comment type="similarity">
    <text evidence="1">Belongs to the CCZ1 family.</text>
</comment>
<name>A0A0K0DBE9_ANGCA</name>
<evidence type="ECO:0000259" key="2">
    <source>
        <dbReference type="Pfam" id="PF19031"/>
    </source>
</evidence>
<proteinExistence type="inferred from homology"/>
<accession>A0A0K0DBE9</accession>
<feature type="domain" description="CCZ1/INTU/HSP4 first Longin" evidence="2">
    <location>
        <begin position="33"/>
        <end position="136"/>
    </location>
</feature>